<proteinExistence type="predicted"/>
<keyword evidence="3" id="KW-1185">Reference proteome</keyword>
<evidence type="ECO:0000256" key="1">
    <source>
        <dbReference type="SAM" id="MobiDB-lite"/>
    </source>
</evidence>
<dbReference type="Proteomes" id="UP001620626">
    <property type="component" value="Unassembled WGS sequence"/>
</dbReference>
<protein>
    <submittedName>
        <fullName evidence="2">Uncharacterized protein</fullName>
    </submittedName>
</protein>
<name>A0ABD2LBG5_9BILA</name>
<feature type="region of interest" description="Disordered" evidence="1">
    <location>
        <begin position="247"/>
        <end position="266"/>
    </location>
</feature>
<organism evidence="2 3">
    <name type="scientific">Heterodera trifolii</name>
    <dbReference type="NCBI Taxonomy" id="157864"/>
    <lineage>
        <taxon>Eukaryota</taxon>
        <taxon>Metazoa</taxon>
        <taxon>Ecdysozoa</taxon>
        <taxon>Nematoda</taxon>
        <taxon>Chromadorea</taxon>
        <taxon>Rhabditida</taxon>
        <taxon>Tylenchina</taxon>
        <taxon>Tylenchomorpha</taxon>
        <taxon>Tylenchoidea</taxon>
        <taxon>Heteroderidae</taxon>
        <taxon>Heteroderinae</taxon>
        <taxon>Heterodera</taxon>
    </lineage>
</organism>
<reference evidence="2 3" key="1">
    <citation type="submission" date="2024-10" db="EMBL/GenBank/DDBJ databases">
        <authorList>
            <person name="Kim D."/>
        </authorList>
    </citation>
    <scope>NUCLEOTIDE SEQUENCE [LARGE SCALE GENOMIC DNA]</scope>
    <source>
        <strain evidence="2">BH-2024</strain>
    </source>
</reference>
<evidence type="ECO:0000313" key="3">
    <source>
        <dbReference type="Proteomes" id="UP001620626"/>
    </source>
</evidence>
<feature type="compositionally biased region" description="Polar residues" evidence="1">
    <location>
        <begin position="129"/>
        <end position="140"/>
    </location>
</feature>
<comment type="caution">
    <text evidence="2">The sequence shown here is derived from an EMBL/GenBank/DDBJ whole genome shotgun (WGS) entry which is preliminary data.</text>
</comment>
<evidence type="ECO:0000313" key="2">
    <source>
        <dbReference type="EMBL" id="KAL3112504.1"/>
    </source>
</evidence>
<sequence length="266" mass="27972">MLDEIECCDYIKWYRLNRPVLDPEMDKLYCSALLNGTSAGTVSRRRLAVPLAHRDGSAEAAAVPARALLSSDAVQLELCGGGDGGADLNNRNSALGSDNQPAEVAPSVVGIPKLTRTPDDVGHAHTGEQSELGPTSSTRTATATLMDSARPVAVASTRALQPHSVRFECIFRRPAAATASTSAAAVLPLAGAVVATGDHRHNNLCVILERTRSKLDTTVECAAELWRTADGTAQEINVVSERVMTSSSCWPSGGPTDGGRALWKNG</sequence>
<dbReference type="AlphaFoldDB" id="A0ABD2LBG5"/>
<dbReference type="EMBL" id="JBICBT010000468">
    <property type="protein sequence ID" value="KAL3112504.1"/>
    <property type="molecule type" value="Genomic_DNA"/>
</dbReference>
<feature type="compositionally biased region" description="Basic and acidic residues" evidence="1">
    <location>
        <begin position="116"/>
        <end position="128"/>
    </location>
</feature>
<feature type="region of interest" description="Disordered" evidence="1">
    <location>
        <begin position="116"/>
        <end position="140"/>
    </location>
</feature>
<accession>A0ABD2LBG5</accession>
<gene>
    <name evidence="2" type="ORF">niasHT_018710</name>
</gene>